<dbReference type="InterPro" id="IPR001789">
    <property type="entry name" value="Sig_transdc_resp-reg_receiver"/>
</dbReference>
<dbReference type="SMART" id="SM00448">
    <property type="entry name" value="REC"/>
    <property type="match status" value="1"/>
</dbReference>
<dbReference type="Gene3D" id="3.40.50.2300">
    <property type="match status" value="1"/>
</dbReference>
<name>A0A1J5TV59_9ZZZZ</name>
<evidence type="ECO:0000259" key="1">
    <source>
        <dbReference type="PROSITE" id="PS50110"/>
    </source>
</evidence>
<dbReference type="Gene3D" id="1.25.40.10">
    <property type="entry name" value="Tetratricopeptide repeat domain"/>
    <property type="match status" value="3"/>
</dbReference>
<dbReference type="InterPro" id="IPR052048">
    <property type="entry name" value="ST_Response_Regulator"/>
</dbReference>
<gene>
    <name evidence="2" type="primary">cheY_1</name>
    <name evidence="2" type="ORF">GALL_18960</name>
</gene>
<accession>A0A1J5TV59</accession>
<comment type="caution">
    <text evidence="2">The sequence shown here is derived from an EMBL/GenBank/DDBJ whole genome shotgun (WGS) entry which is preliminary data.</text>
</comment>
<reference evidence="2" key="1">
    <citation type="submission" date="2016-10" db="EMBL/GenBank/DDBJ databases">
        <title>Sequence of Gallionella enrichment culture.</title>
        <authorList>
            <person name="Poehlein A."/>
            <person name="Muehling M."/>
            <person name="Daniel R."/>
        </authorList>
    </citation>
    <scope>NUCLEOTIDE SEQUENCE</scope>
</reference>
<dbReference type="SMART" id="SM00028">
    <property type="entry name" value="TPR"/>
    <property type="match status" value="5"/>
</dbReference>
<dbReference type="GO" id="GO:0000160">
    <property type="term" value="P:phosphorelay signal transduction system"/>
    <property type="evidence" value="ECO:0007669"/>
    <property type="project" value="InterPro"/>
</dbReference>
<dbReference type="SUPFAM" id="SSF52172">
    <property type="entry name" value="CheY-like"/>
    <property type="match status" value="1"/>
</dbReference>
<dbReference type="Pfam" id="PF00072">
    <property type="entry name" value="Response_reg"/>
    <property type="match status" value="1"/>
</dbReference>
<dbReference type="InterPro" id="IPR011006">
    <property type="entry name" value="CheY-like_superfamily"/>
</dbReference>
<dbReference type="InterPro" id="IPR011990">
    <property type="entry name" value="TPR-like_helical_dom_sf"/>
</dbReference>
<evidence type="ECO:0000313" key="2">
    <source>
        <dbReference type="EMBL" id="OIR17676.1"/>
    </source>
</evidence>
<dbReference type="Pfam" id="PF14559">
    <property type="entry name" value="TPR_19"/>
    <property type="match status" value="1"/>
</dbReference>
<dbReference type="PROSITE" id="PS50110">
    <property type="entry name" value="RESPONSE_REGULATORY"/>
    <property type="match status" value="1"/>
</dbReference>
<organism evidence="2">
    <name type="scientific">mine drainage metagenome</name>
    <dbReference type="NCBI Taxonomy" id="410659"/>
    <lineage>
        <taxon>unclassified sequences</taxon>
        <taxon>metagenomes</taxon>
        <taxon>ecological metagenomes</taxon>
    </lineage>
</organism>
<dbReference type="SUPFAM" id="SSF48452">
    <property type="entry name" value="TPR-like"/>
    <property type="match status" value="1"/>
</dbReference>
<dbReference type="EMBL" id="MLJW01000004">
    <property type="protein sequence ID" value="OIR17676.1"/>
    <property type="molecule type" value="Genomic_DNA"/>
</dbReference>
<sequence>MATLTNVSNKKALIIDDMPDMRNQLQMTLTSLGFDKLHLASSIKDAMEKIDITRYDVILCDYNLGESTNGQQFLEYLRTHNKLERNCVFIIITAENSYESVASAAECLPDDYLLKPFTAGQFLSRFERLLERQEVLRPIDLAHDNKNGHKIITECNKILELKNKYYVDVCKIKAAALVRIGHTDEAIQLYNEVLQLRDLPWAQLGLARAQAKLGNMQASEEISQKLMQTNPQFVANFDFASEILMQDNKPEQALQVLKDAATNSPGNMNRTRNLTALAMANGEFDMAEKLMAETIKKHKHSPLREAADYALLSRALIEQGKTKEALSSLKDAASQFNDPASKVVLAASNSLAHIKAGDVKEAEAALNQALAEDTRLLAPSAAASLAEACFAAGKDDLASDFLKQILQNNPDDLRLQGRVKMVCTMAGKNTDEVATLIQESAKEIIKINNDGVRKAQAGEYKEAIELIVDAAERLPNNLNIISNAALILAVSVANSRNKDELVQCLDYRQKVMDKDPVHPKLAQIDMMLKKAKMTE</sequence>
<dbReference type="InterPro" id="IPR019734">
    <property type="entry name" value="TPR_rpt"/>
</dbReference>
<protein>
    <submittedName>
        <fullName evidence="2">Chemotaxis protein CheY</fullName>
    </submittedName>
</protein>
<proteinExistence type="predicted"/>
<dbReference type="PANTHER" id="PTHR43228">
    <property type="entry name" value="TWO-COMPONENT RESPONSE REGULATOR"/>
    <property type="match status" value="1"/>
</dbReference>
<dbReference type="PANTHER" id="PTHR43228:SF1">
    <property type="entry name" value="TWO-COMPONENT RESPONSE REGULATOR ARR22"/>
    <property type="match status" value="1"/>
</dbReference>
<dbReference type="AlphaFoldDB" id="A0A1J5TV59"/>
<feature type="domain" description="Response regulatory" evidence="1">
    <location>
        <begin position="11"/>
        <end position="130"/>
    </location>
</feature>